<sequence>MATEEGNKLWGGRFSGKVDPEMEKFNASIGFDKRMWKEDITGSEAYVKAIQKVGLVTSEEMTEILRGLQQVKEEWASGNFVLQPSDEDIHTANERRLKEIVGNVGGKLHTGRSRNDQAQVDARLWLKNEITILHSLVMELIKTFITRAKVEIDVLMPGYTHMQRAQPIRWSHWLLSYTWALKRDAERLRELSKRVDVNPLGSGAIAGNPFGIDRQFLAKELGLSGVTGNSMDAVGDRDYIVEFLFWASLLSTHLSRWAEDMILYSTKEFGFISLSDAYSTGSSLMPQKKNADSLELIRGKSGRIFGRCAGMQMTLKGIPSTYNKDLQEDKEPLFDVCDTLRGLLKVATGTLSTLKIHKENMLAALSPDMLATDLAYYLARKGVRIYFRGILRSVNCNVVHPFKTFAVFLQVPFREAHSLSGAAVHAAEKKSCPLNELTLEDLKEVSPLFEEDVSDVWDYEHSVEQYTAEGGTAKDSVQKQINKLQEWLNYHGE</sequence>
<keyword evidence="5" id="KW-1185">Reference proteome</keyword>
<evidence type="ECO:0000256" key="1">
    <source>
        <dbReference type="ARBA" id="ARBA00010755"/>
    </source>
</evidence>
<dbReference type="InterPro" id="IPR000362">
    <property type="entry name" value="Fumarate_lyase_fam"/>
</dbReference>
<accession>A0ABN8RVU9</accession>
<dbReference type="PANTHER" id="PTHR43814:SF1">
    <property type="entry name" value="ARGININOSUCCINATE LYASE"/>
    <property type="match status" value="1"/>
</dbReference>
<name>A0ABN8RVU9_9CNID</name>
<dbReference type="InterPro" id="IPR020557">
    <property type="entry name" value="Fumarate_lyase_CS"/>
</dbReference>
<dbReference type="Gene3D" id="1.20.200.10">
    <property type="entry name" value="Fumarase/aspartase (Central domain)"/>
    <property type="match status" value="1"/>
</dbReference>
<dbReference type="PRINTS" id="PR00149">
    <property type="entry name" value="FUMRATELYASE"/>
</dbReference>
<gene>
    <name evidence="4" type="ORF">PLOB_00026494</name>
</gene>
<dbReference type="Pfam" id="PF00206">
    <property type="entry name" value="Lyase_1"/>
    <property type="match status" value="1"/>
</dbReference>
<dbReference type="PRINTS" id="PR00145">
    <property type="entry name" value="ARGSUCLYASE"/>
</dbReference>
<dbReference type="EMBL" id="CALNXK010000317">
    <property type="protein sequence ID" value="CAH3182234.1"/>
    <property type="molecule type" value="Genomic_DNA"/>
</dbReference>
<dbReference type="InterPro" id="IPR008948">
    <property type="entry name" value="L-Aspartase-like"/>
</dbReference>
<feature type="domain" description="Argininosuccinate lyase C-terminal" evidence="3">
    <location>
        <begin position="410"/>
        <end position="464"/>
    </location>
</feature>
<dbReference type="PANTHER" id="PTHR43814">
    <property type="entry name" value="ARGININOSUCCINATE LYASE"/>
    <property type="match status" value="1"/>
</dbReference>
<evidence type="ECO:0000259" key="2">
    <source>
        <dbReference type="Pfam" id="PF00206"/>
    </source>
</evidence>
<protein>
    <recommendedName>
        <fullName evidence="6">Argininosuccinate lyase</fullName>
    </recommendedName>
</protein>
<comment type="caution">
    <text evidence="4">The sequence shown here is derived from an EMBL/GenBank/DDBJ whole genome shotgun (WGS) entry which is preliminary data.</text>
</comment>
<reference evidence="4 5" key="1">
    <citation type="submission" date="2022-05" db="EMBL/GenBank/DDBJ databases">
        <authorList>
            <consortium name="Genoscope - CEA"/>
            <person name="William W."/>
        </authorList>
    </citation>
    <scope>NUCLEOTIDE SEQUENCE [LARGE SCALE GENOMIC DNA]</scope>
</reference>
<dbReference type="Proteomes" id="UP001159405">
    <property type="component" value="Unassembled WGS sequence"/>
</dbReference>
<evidence type="ECO:0008006" key="6">
    <source>
        <dbReference type="Google" id="ProtNLM"/>
    </source>
</evidence>
<dbReference type="Gene3D" id="1.10.40.30">
    <property type="entry name" value="Fumarase/aspartase (C-terminal domain)"/>
    <property type="match status" value="2"/>
</dbReference>
<dbReference type="PROSITE" id="PS00163">
    <property type="entry name" value="FUMARATE_LYASES"/>
    <property type="match status" value="1"/>
</dbReference>
<dbReference type="Gene3D" id="1.10.275.10">
    <property type="entry name" value="Fumarase/aspartase (N-terminal domain)"/>
    <property type="match status" value="1"/>
</dbReference>
<dbReference type="Pfam" id="PF14698">
    <property type="entry name" value="ASL_C2"/>
    <property type="match status" value="1"/>
</dbReference>
<proteinExistence type="inferred from homology"/>
<dbReference type="NCBIfam" id="TIGR00838">
    <property type="entry name" value="argH"/>
    <property type="match status" value="1"/>
</dbReference>
<dbReference type="HAMAP" id="MF_00006">
    <property type="entry name" value="Arg_succ_lyase"/>
    <property type="match status" value="1"/>
</dbReference>
<dbReference type="CDD" id="cd01359">
    <property type="entry name" value="Argininosuccinate_lyase"/>
    <property type="match status" value="1"/>
</dbReference>
<dbReference type="InterPro" id="IPR009049">
    <property type="entry name" value="Argininosuccinate_lyase"/>
</dbReference>
<organism evidence="4 5">
    <name type="scientific">Porites lobata</name>
    <dbReference type="NCBI Taxonomy" id="104759"/>
    <lineage>
        <taxon>Eukaryota</taxon>
        <taxon>Metazoa</taxon>
        <taxon>Cnidaria</taxon>
        <taxon>Anthozoa</taxon>
        <taxon>Hexacorallia</taxon>
        <taxon>Scleractinia</taxon>
        <taxon>Fungiina</taxon>
        <taxon>Poritidae</taxon>
        <taxon>Porites</taxon>
    </lineage>
</organism>
<feature type="domain" description="Fumarate lyase N-terminal" evidence="2">
    <location>
        <begin position="12"/>
        <end position="306"/>
    </location>
</feature>
<dbReference type="InterPro" id="IPR024083">
    <property type="entry name" value="Fumarase/histidase_N"/>
</dbReference>
<dbReference type="SUPFAM" id="SSF48557">
    <property type="entry name" value="L-aspartase-like"/>
    <property type="match status" value="1"/>
</dbReference>
<evidence type="ECO:0000313" key="5">
    <source>
        <dbReference type="Proteomes" id="UP001159405"/>
    </source>
</evidence>
<dbReference type="InterPro" id="IPR022761">
    <property type="entry name" value="Fumarate_lyase_N"/>
</dbReference>
<dbReference type="InterPro" id="IPR029419">
    <property type="entry name" value="Arg_succ_lyase_C"/>
</dbReference>
<comment type="similarity">
    <text evidence="1">Belongs to the lyase 1 family. Argininosuccinate lyase subfamily.</text>
</comment>
<evidence type="ECO:0000313" key="4">
    <source>
        <dbReference type="EMBL" id="CAH3182234.1"/>
    </source>
</evidence>
<evidence type="ECO:0000259" key="3">
    <source>
        <dbReference type="Pfam" id="PF14698"/>
    </source>
</evidence>